<proteinExistence type="predicted"/>
<accession>A0A0W8CEV0</accession>
<evidence type="ECO:0000313" key="2">
    <source>
        <dbReference type="Proteomes" id="UP000052943"/>
    </source>
</evidence>
<evidence type="ECO:0000313" key="1">
    <source>
        <dbReference type="EMBL" id="KUF82599.1"/>
    </source>
</evidence>
<dbReference type="Proteomes" id="UP000052943">
    <property type="component" value="Unassembled WGS sequence"/>
</dbReference>
<gene>
    <name evidence="1" type="ORF">AM587_10001459</name>
</gene>
<comment type="caution">
    <text evidence="1">The sequence shown here is derived from an EMBL/GenBank/DDBJ whole genome shotgun (WGS) entry which is preliminary data.</text>
</comment>
<organism evidence="1 2">
    <name type="scientific">Phytophthora nicotianae</name>
    <name type="common">Potato buckeye rot agent</name>
    <name type="synonym">Phytophthora parasitica</name>
    <dbReference type="NCBI Taxonomy" id="4792"/>
    <lineage>
        <taxon>Eukaryota</taxon>
        <taxon>Sar</taxon>
        <taxon>Stramenopiles</taxon>
        <taxon>Oomycota</taxon>
        <taxon>Peronosporomycetes</taxon>
        <taxon>Peronosporales</taxon>
        <taxon>Peronosporaceae</taxon>
        <taxon>Phytophthora</taxon>
    </lineage>
</organism>
<reference evidence="1 2" key="1">
    <citation type="submission" date="2015-11" db="EMBL/GenBank/DDBJ databases">
        <title>Genomes and virulence difference between two physiological races of Phytophthora nicotianae.</title>
        <authorList>
            <person name="Liu H."/>
            <person name="Ma X."/>
            <person name="Yu H."/>
            <person name="Fang D."/>
            <person name="Li Y."/>
            <person name="Wang X."/>
            <person name="Wang W."/>
            <person name="Dong Y."/>
            <person name="Xiao B."/>
        </authorList>
    </citation>
    <scope>NUCLEOTIDE SEQUENCE [LARGE SCALE GENOMIC DNA]</scope>
    <source>
        <strain evidence="2">race 0</strain>
    </source>
</reference>
<dbReference type="AlphaFoldDB" id="A0A0W8CEV0"/>
<sequence length="243" mass="26856">MHVLQQKRSALSALQVATRRVQALRKCGSLRVVSLIAEGGNDKCKQIVEAVRRAVFTESEGDRGAFISTGNYDASGVLKVETDRACHCVGMSMKALVQNAARICVALECYVQTEQCRTPVLACGISYLPPCGAIEYFTAIGYSLHRRTCRSATHIRTVNGSEMQVKYVLGDAVKAQHKEFQGVFADCLITYLLCYYHVVVKMCERTRGLSSELSEIVCIGMYDLHFSNNETDYAERKASMLGS</sequence>
<protein>
    <submittedName>
        <fullName evidence="1">Uncharacterized protein</fullName>
    </submittedName>
</protein>
<dbReference type="EMBL" id="LNFO01003594">
    <property type="protein sequence ID" value="KUF82599.1"/>
    <property type="molecule type" value="Genomic_DNA"/>
</dbReference>
<name>A0A0W8CEV0_PHYNI</name>